<dbReference type="Proteomes" id="UP001519345">
    <property type="component" value="Unassembled WGS sequence"/>
</dbReference>
<dbReference type="EMBL" id="JAGGKX010000011">
    <property type="protein sequence ID" value="MBP1970255.1"/>
    <property type="molecule type" value="Genomic_DNA"/>
</dbReference>
<reference evidence="1 2" key="1">
    <citation type="submission" date="2021-03" db="EMBL/GenBank/DDBJ databases">
        <title>Genomic Encyclopedia of Type Strains, Phase IV (KMG-IV): sequencing the most valuable type-strain genomes for metagenomic binning, comparative biology and taxonomic classification.</title>
        <authorList>
            <person name="Goeker M."/>
        </authorList>
    </citation>
    <scope>NUCLEOTIDE SEQUENCE [LARGE SCALE GENOMIC DNA]</scope>
    <source>
        <strain evidence="1 2">DSM 25609</strain>
    </source>
</reference>
<gene>
    <name evidence="1" type="ORF">J2Z83_002373</name>
</gene>
<protein>
    <submittedName>
        <fullName evidence="1">Uncharacterized protein</fullName>
    </submittedName>
</protein>
<evidence type="ECO:0000313" key="1">
    <source>
        <dbReference type="EMBL" id="MBP1970255.1"/>
    </source>
</evidence>
<evidence type="ECO:0000313" key="2">
    <source>
        <dbReference type="Proteomes" id="UP001519345"/>
    </source>
</evidence>
<proteinExistence type="predicted"/>
<comment type="caution">
    <text evidence="1">The sequence shown here is derived from an EMBL/GenBank/DDBJ whole genome shotgun (WGS) entry which is preliminary data.</text>
</comment>
<accession>A0ABS4IH27</accession>
<keyword evidence="2" id="KW-1185">Reference proteome</keyword>
<name>A0ABS4IH27_9BACI</name>
<organism evidence="1 2">
    <name type="scientific">Virgibacillus natechei</name>
    <dbReference type="NCBI Taxonomy" id="1216297"/>
    <lineage>
        <taxon>Bacteria</taxon>
        <taxon>Bacillati</taxon>
        <taxon>Bacillota</taxon>
        <taxon>Bacilli</taxon>
        <taxon>Bacillales</taxon>
        <taxon>Bacillaceae</taxon>
        <taxon>Virgibacillus</taxon>
    </lineage>
</organism>
<sequence length="96" mass="10941">MYFTLYFLKKPVLTKPLGACQRPLTTHKWLRWDEHLRAVPNVFGGANIYAQPQDVTVLASEQIGTFQTFLSKKGLDPSINKSDPVLWLIIDKHSVT</sequence>